<keyword evidence="3" id="KW-0238">DNA-binding</keyword>
<sequence>MEKLYAGARIRTLRRTLGLTQTAMAKQANLSTSYLNQLENDQRPLTATVLMSFTKAFSLDSTYFSPDVNARFVADLQEAFTSAGLTNIRIDELHDLANRYPELARGVVHLAHSLADAAATSQASTDFAGIPSVPLQTTPEYVPKAWNTNAFENVRDFFYERRNHIPELDELAEEFASTLGGPGLRVTRLTAALDTHHQVSVRYKAHQDGPRRIYTNRQVRLRYDLTEAQQCFELALQWCFLEHSELLQNLSADPSLSPEAQALARVGLAQYFAAAVVMPYTEFLNMAHQTAYDIDRIRAHFGTGFETTCHRLSTLQRNKQQGVPFFFIRTDRAGNISKRQSATSFHFSRSGGACPKWVVHRAFETPGQIVRQLAQMPDGRTYLWIARTVTGPSRGFGTSPTQFAIGLGCDLEQARNLVYSQGLTISPDAATPIGAGCRICPRATCHQRAFPATGYALEIDENISPDIPYRPHIDSEQDPMS</sequence>
<evidence type="ECO:0000256" key="1">
    <source>
        <dbReference type="ARBA" id="ARBA00007227"/>
    </source>
</evidence>
<evidence type="ECO:0000313" key="6">
    <source>
        <dbReference type="EMBL" id="TWT24206.1"/>
    </source>
</evidence>
<dbReference type="PROSITE" id="PS50943">
    <property type="entry name" value="HTH_CROC1"/>
    <property type="match status" value="1"/>
</dbReference>
<accession>A0A5C5UDS8</accession>
<comment type="caution">
    <text evidence="6">The sequence shown here is derived from an EMBL/GenBank/DDBJ whole genome shotgun (WGS) entry which is preliminary data.</text>
</comment>
<protein>
    <submittedName>
        <fullName evidence="6">ImmA/IrrE family metallo-endopeptidase</fullName>
    </submittedName>
</protein>
<dbReference type="EMBL" id="VOHM01000018">
    <property type="protein sequence ID" value="TWT24206.1"/>
    <property type="molecule type" value="Genomic_DNA"/>
</dbReference>
<evidence type="ECO:0000256" key="3">
    <source>
        <dbReference type="ARBA" id="ARBA00023125"/>
    </source>
</evidence>
<dbReference type="InterPro" id="IPR010982">
    <property type="entry name" value="Lambda_DNA-bd_dom_sf"/>
</dbReference>
<evidence type="ECO:0000259" key="5">
    <source>
        <dbReference type="PROSITE" id="PS50943"/>
    </source>
</evidence>
<dbReference type="GO" id="GO:0003700">
    <property type="term" value="F:DNA-binding transcription factor activity"/>
    <property type="evidence" value="ECO:0007669"/>
    <property type="project" value="TreeGrafter"/>
</dbReference>
<keyword evidence="4" id="KW-0804">Transcription</keyword>
<dbReference type="Gene3D" id="1.10.260.40">
    <property type="entry name" value="lambda repressor-like DNA-binding domains"/>
    <property type="match status" value="1"/>
</dbReference>
<comment type="similarity">
    <text evidence="1">Belongs to the short-chain fatty acyl-CoA assimilation regulator (ScfR) family.</text>
</comment>
<dbReference type="InterPro" id="IPR026281">
    <property type="entry name" value="HTH_RamB"/>
</dbReference>
<dbReference type="InterPro" id="IPR018653">
    <property type="entry name" value="ScfR_C"/>
</dbReference>
<dbReference type="InterPro" id="IPR010359">
    <property type="entry name" value="IrrE_HExxH"/>
</dbReference>
<reference evidence="6 7" key="1">
    <citation type="submission" date="2019-08" db="EMBL/GenBank/DDBJ databases">
        <authorList>
            <person name="Lei W."/>
        </authorList>
    </citation>
    <scope>NUCLEOTIDE SEQUENCE [LARGE SCALE GENOMIC DNA]</scope>
    <source>
        <strain evidence="6 7">CCUG 58627</strain>
    </source>
</reference>
<keyword evidence="7" id="KW-1185">Reference proteome</keyword>
<dbReference type="Pfam" id="PF09856">
    <property type="entry name" value="ScfRs"/>
    <property type="match status" value="1"/>
</dbReference>
<dbReference type="PANTHER" id="PTHR46797">
    <property type="entry name" value="HTH-TYPE TRANSCRIPTIONAL REGULATOR"/>
    <property type="match status" value="1"/>
</dbReference>
<name>A0A5C5UDS8_9CORY</name>
<keyword evidence="2" id="KW-0805">Transcription regulation</keyword>
<evidence type="ECO:0000256" key="2">
    <source>
        <dbReference type="ARBA" id="ARBA00023015"/>
    </source>
</evidence>
<dbReference type="InterPro" id="IPR001387">
    <property type="entry name" value="Cro/C1-type_HTH"/>
</dbReference>
<evidence type="ECO:0000256" key="4">
    <source>
        <dbReference type="ARBA" id="ARBA00023163"/>
    </source>
</evidence>
<dbReference type="GO" id="GO:0003677">
    <property type="term" value="F:DNA binding"/>
    <property type="evidence" value="ECO:0007669"/>
    <property type="project" value="UniProtKB-KW"/>
</dbReference>
<gene>
    <name evidence="6" type="ORF">FRX94_08585</name>
</gene>
<organism evidence="6 7">
    <name type="scientific">Corynebacterium canis</name>
    <dbReference type="NCBI Taxonomy" id="679663"/>
    <lineage>
        <taxon>Bacteria</taxon>
        <taxon>Bacillati</taxon>
        <taxon>Actinomycetota</taxon>
        <taxon>Actinomycetes</taxon>
        <taxon>Mycobacteriales</taxon>
        <taxon>Corynebacteriaceae</taxon>
        <taxon>Corynebacterium</taxon>
    </lineage>
</organism>
<dbReference type="PIRSF" id="PIRSF019251">
    <property type="entry name" value="Rv0465c"/>
    <property type="match status" value="1"/>
</dbReference>
<dbReference type="Pfam" id="PF06114">
    <property type="entry name" value="Peptidase_M78"/>
    <property type="match status" value="1"/>
</dbReference>
<dbReference type="PANTHER" id="PTHR46797:SF23">
    <property type="entry name" value="HTH-TYPE TRANSCRIPTIONAL REGULATOR SUTR"/>
    <property type="match status" value="1"/>
</dbReference>
<dbReference type="SUPFAM" id="SSF47413">
    <property type="entry name" value="lambda repressor-like DNA-binding domains"/>
    <property type="match status" value="1"/>
</dbReference>
<proteinExistence type="inferred from homology"/>
<dbReference type="OrthoDB" id="9810578at2"/>
<dbReference type="AlphaFoldDB" id="A0A5C5UDS8"/>
<dbReference type="GO" id="GO:0005829">
    <property type="term" value="C:cytosol"/>
    <property type="evidence" value="ECO:0007669"/>
    <property type="project" value="TreeGrafter"/>
</dbReference>
<dbReference type="InterPro" id="IPR050807">
    <property type="entry name" value="TransReg_Diox_bact_type"/>
</dbReference>
<dbReference type="CDD" id="cd00093">
    <property type="entry name" value="HTH_XRE"/>
    <property type="match status" value="1"/>
</dbReference>
<dbReference type="Proteomes" id="UP000320791">
    <property type="component" value="Unassembled WGS sequence"/>
</dbReference>
<dbReference type="RefSeq" id="WP_146324722.1">
    <property type="nucleotide sequence ID" value="NZ_BAABLR010000005.1"/>
</dbReference>
<dbReference type="Pfam" id="PF01381">
    <property type="entry name" value="HTH_3"/>
    <property type="match status" value="1"/>
</dbReference>
<feature type="domain" description="HTH cro/C1-type" evidence="5">
    <location>
        <begin position="10"/>
        <end position="64"/>
    </location>
</feature>
<evidence type="ECO:0000313" key="7">
    <source>
        <dbReference type="Proteomes" id="UP000320791"/>
    </source>
</evidence>
<dbReference type="SMART" id="SM00530">
    <property type="entry name" value="HTH_XRE"/>
    <property type="match status" value="1"/>
</dbReference>